<evidence type="ECO:0000256" key="6">
    <source>
        <dbReference type="ARBA" id="ARBA00023136"/>
    </source>
</evidence>
<evidence type="ECO:0000259" key="8">
    <source>
        <dbReference type="Pfam" id="PF00999"/>
    </source>
</evidence>
<comment type="subcellular location">
    <subcellularLocation>
        <location evidence="1">Membrane</location>
        <topology evidence="1">Multi-pass membrane protein</topology>
    </subcellularLocation>
</comment>
<keyword evidence="4 7" id="KW-0812">Transmembrane</keyword>
<dbReference type="EMBL" id="AP008955">
    <property type="protein sequence ID" value="BAH42239.1"/>
    <property type="molecule type" value="Genomic_DNA"/>
</dbReference>
<evidence type="ECO:0000313" key="10">
    <source>
        <dbReference type="Proteomes" id="UP000001877"/>
    </source>
</evidence>
<evidence type="ECO:0000256" key="4">
    <source>
        <dbReference type="ARBA" id="ARBA00022692"/>
    </source>
</evidence>
<dbReference type="GO" id="GO:1902600">
    <property type="term" value="P:proton transmembrane transport"/>
    <property type="evidence" value="ECO:0007669"/>
    <property type="project" value="InterPro"/>
</dbReference>
<feature type="transmembrane region" description="Helical" evidence="7">
    <location>
        <begin position="12"/>
        <end position="40"/>
    </location>
</feature>
<evidence type="ECO:0000313" key="9">
    <source>
        <dbReference type="EMBL" id="BAH42239.1"/>
    </source>
</evidence>
<dbReference type="AlphaFoldDB" id="C0Z7J6"/>
<protein>
    <submittedName>
        <fullName evidence="9">Potassium-efflux system protein YhaU</fullName>
    </submittedName>
</protein>
<feature type="transmembrane region" description="Helical" evidence="7">
    <location>
        <begin position="121"/>
        <end position="141"/>
    </location>
</feature>
<evidence type="ECO:0000256" key="7">
    <source>
        <dbReference type="SAM" id="Phobius"/>
    </source>
</evidence>
<name>C0Z7J6_BREBN</name>
<dbReference type="Pfam" id="PF00999">
    <property type="entry name" value="Na_H_Exchanger"/>
    <property type="match status" value="1"/>
</dbReference>
<evidence type="ECO:0000256" key="1">
    <source>
        <dbReference type="ARBA" id="ARBA00004141"/>
    </source>
</evidence>
<evidence type="ECO:0000256" key="2">
    <source>
        <dbReference type="ARBA" id="ARBA00005551"/>
    </source>
</evidence>
<keyword evidence="3" id="KW-0813">Transport</keyword>
<feature type="transmembrane region" description="Helical" evidence="7">
    <location>
        <begin position="269"/>
        <end position="288"/>
    </location>
</feature>
<dbReference type="STRING" id="358681.BBR47_12620"/>
<keyword evidence="10" id="KW-1185">Reference proteome</keyword>
<comment type="similarity">
    <text evidence="2">Belongs to the monovalent cation:proton antiporter 2 (CPA2) transporter (TC 2.A.37) family.</text>
</comment>
<evidence type="ECO:0000256" key="3">
    <source>
        <dbReference type="ARBA" id="ARBA00022448"/>
    </source>
</evidence>
<proteinExistence type="inferred from homology"/>
<organism evidence="9 10">
    <name type="scientific">Brevibacillus brevis (strain 47 / JCM 6285 / NBRC 100599)</name>
    <dbReference type="NCBI Taxonomy" id="358681"/>
    <lineage>
        <taxon>Bacteria</taxon>
        <taxon>Bacillati</taxon>
        <taxon>Bacillota</taxon>
        <taxon>Bacilli</taxon>
        <taxon>Bacillales</taxon>
        <taxon>Paenibacillaceae</taxon>
        <taxon>Brevibacillus</taxon>
    </lineage>
</organism>
<feature type="domain" description="Cation/H+ exchanger transmembrane" evidence="8">
    <location>
        <begin position="12"/>
        <end position="378"/>
    </location>
</feature>
<feature type="transmembrane region" description="Helical" evidence="7">
    <location>
        <begin position="183"/>
        <end position="203"/>
    </location>
</feature>
<evidence type="ECO:0000256" key="5">
    <source>
        <dbReference type="ARBA" id="ARBA00022989"/>
    </source>
</evidence>
<dbReference type="KEGG" id="bbe:BBR47_12620"/>
<feature type="transmembrane region" description="Helical" evidence="7">
    <location>
        <begin position="215"/>
        <end position="235"/>
    </location>
</feature>
<feature type="transmembrane region" description="Helical" evidence="7">
    <location>
        <begin position="92"/>
        <end position="115"/>
    </location>
</feature>
<dbReference type="PANTHER" id="PTHR42751:SF4">
    <property type="entry name" value="K(+)_H(+) ANTIPORTER SUBUNIT KHTU"/>
    <property type="match status" value="1"/>
</dbReference>
<feature type="transmembrane region" description="Helical" evidence="7">
    <location>
        <begin position="358"/>
        <end position="377"/>
    </location>
</feature>
<keyword evidence="6 7" id="KW-0472">Membrane</keyword>
<feature type="transmembrane region" description="Helical" evidence="7">
    <location>
        <begin position="153"/>
        <end position="177"/>
    </location>
</feature>
<dbReference type="GO" id="GO:0016020">
    <property type="term" value="C:membrane"/>
    <property type="evidence" value="ECO:0007669"/>
    <property type="project" value="UniProtKB-SubCell"/>
</dbReference>
<dbReference type="InterPro" id="IPR038770">
    <property type="entry name" value="Na+/solute_symporter_sf"/>
</dbReference>
<gene>
    <name evidence="9" type="primary">yhaU</name>
    <name evidence="9" type="ordered locus">BBR47_12620</name>
</gene>
<keyword evidence="5 7" id="KW-1133">Transmembrane helix</keyword>
<dbReference type="eggNOG" id="COG0475">
    <property type="taxonomic scope" value="Bacteria"/>
</dbReference>
<dbReference type="InterPro" id="IPR006153">
    <property type="entry name" value="Cation/H_exchanger_TM"/>
</dbReference>
<reference evidence="9 10" key="1">
    <citation type="submission" date="2005-03" db="EMBL/GenBank/DDBJ databases">
        <title>Brevibacillus brevis strain 47, complete genome.</title>
        <authorList>
            <person name="Hosoyama A."/>
            <person name="Yamada R."/>
            <person name="Hongo Y."/>
            <person name="Terui Y."/>
            <person name="Ankai A."/>
            <person name="Masuyama W."/>
            <person name="Sekiguchi M."/>
            <person name="Takeda T."/>
            <person name="Asano K."/>
            <person name="Ohji S."/>
            <person name="Ichikawa N."/>
            <person name="Narita S."/>
            <person name="Aoki N."/>
            <person name="Miura H."/>
            <person name="Matsushita S."/>
            <person name="Sekigawa T."/>
            <person name="Yamagata H."/>
            <person name="Yoshikawa H."/>
            <person name="Udaka S."/>
            <person name="Tanikawa S."/>
            <person name="Fujita N."/>
        </authorList>
    </citation>
    <scope>NUCLEOTIDE SEQUENCE [LARGE SCALE GENOMIC DNA]</scope>
    <source>
        <strain evidence="10">47 / JCM 6285 / NBRC 100599</strain>
    </source>
</reference>
<accession>C0Z7J6</accession>
<feature type="transmembrane region" description="Helical" evidence="7">
    <location>
        <begin position="60"/>
        <end position="80"/>
    </location>
</feature>
<dbReference type="RefSeq" id="WP_012684990.1">
    <property type="nucleotide sequence ID" value="NC_012491.1"/>
</dbReference>
<dbReference type="PANTHER" id="PTHR42751">
    <property type="entry name" value="SODIUM/HYDROGEN EXCHANGER FAMILY/TRKA DOMAIN PROTEIN"/>
    <property type="match status" value="1"/>
</dbReference>
<sequence>MEHIVFEVGLALALIAIAGFLSMKLKFSIVPFYILVGMIVGPHAPDIGLFDLRFISSAPLIEFMGRLGVLFLLFYLGLEFSVGRLIKAGRSIAVGGTIYIVINFTLGLLFGWAAGFPLKEVLIIAGITTISSSAIVAKVLVDLKRTANRETEMILGIIMFEDIFLAVYISIVSGLVLSGATSLAGVLSSALIALGYMLLLIIVGRKLVPFLNRALNIKSNEVFMITVFAALFLIAGFSETIHVAEAIGALLVGLVLAETQHMKRIEHLILPFRDFFGAMFFFSFGLTIDPLSLGGAVWLSIGAVALTLFGNVVAGLLAGRSAGLPPKASTNIGLTIVSRGEFSIIMANLGKAGALMEILQPFAALYVLILAILGPLLTKESKHIYKLLNAVFRLDRKTPVKEPANKADAG</sequence>
<dbReference type="Proteomes" id="UP000001877">
    <property type="component" value="Chromosome"/>
</dbReference>
<dbReference type="Gene3D" id="1.20.1530.20">
    <property type="match status" value="1"/>
</dbReference>
<feature type="transmembrane region" description="Helical" evidence="7">
    <location>
        <begin position="294"/>
        <end position="319"/>
    </location>
</feature>
<dbReference type="GO" id="GO:0015297">
    <property type="term" value="F:antiporter activity"/>
    <property type="evidence" value="ECO:0007669"/>
    <property type="project" value="InterPro"/>
</dbReference>
<dbReference type="HOGENOM" id="CLU_005126_4_0_9"/>